<evidence type="ECO:0000256" key="2">
    <source>
        <dbReference type="ARBA" id="ARBA00007311"/>
    </source>
</evidence>
<sequence length="157" mass="17398">MAKVESFTLDHDAVKAPYVRVAGAETGALGDKLSKFDIRFVQPNQDSIPTSAIHTLEHLLAAYTRDYLEGVIDISPMGCRTGFYMIVWGTPTVEEVATAMTKVLNDVLAAKWSDVQGTERVECGNFRDHSLWGAQQYAKDVLEVGFSVDPFERKVLN</sequence>
<comment type="cofactor">
    <cofactor evidence="14">
        <name>Fe cation</name>
        <dbReference type="ChEBI" id="CHEBI:24875"/>
    </cofactor>
    <text evidence="14">Binds 1 Fe cation per subunit.</text>
</comment>
<dbReference type="Gene3D" id="3.30.1360.80">
    <property type="entry name" value="S-ribosylhomocysteinase (LuxS)"/>
    <property type="match status" value="1"/>
</dbReference>
<evidence type="ECO:0000313" key="15">
    <source>
        <dbReference type="EMBL" id="PNL91694.1"/>
    </source>
</evidence>
<dbReference type="PANTHER" id="PTHR35799:SF1">
    <property type="entry name" value="S-RIBOSYLHOMOCYSTEINE LYASE"/>
    <property type="match status" value="1"/>
</dbReference>
<comment type="subunit">
    <text evidence="3 14">Homodimer.</text>
</comment>
<dbReference type="GO" id="GO:0005506">
    <property type="term" value="F:iron ion binding"/>
    <property type="evidence" value="ECO:0007669"/>
    <property type="project" value="InterPro"/>
</dbReference>
<protein>
    <recommendedName>
        <fullName evidence="5 14">S-ribosylhomocysteine lyase</fullName>
        <ecNumber evidence="4 14">4.4.1.21</ecNumber>
    </recommendedName>
    <alternativeName>
        <fullName evidence="12 14">AI-2 synthesis protein</fullName>
    </alternativeName>
    <alternativeName>
        <fullName evidence="13 14">Autoinducer-2 production protein LuxS</fullName>
    </alternativeName>
</protein>
<keyword evidence="9 14" id="KW-0408">Iron</keyword>
<evidence type="ECO:0000256" key="6">
    <source>
        <dbReference type="ARBA" id="ARBA00022654"/>
    </source>
</evidence>
<dbReference type="GO" id="GO:0043768">
    <property type="term" value="F:S-ribosylhomocysteine lyase activity"/>
    <property type="evidence" value="ECO:0007669"/>
    <property type="project" value="UniProtKB-UniRule"/>
</dbReference>
<evidence type="ECO:0000256" key="5">
    <source>
        <dbReference type="ARBA" id="ARBA00015130"/>
    </source>
</evidence>
<accession>A0A2J9PMX3</accession>
<feature type="binding site" evidence="14">
    <location>
        <position position="54"/>
    </location>
    <ligand>
        <name>Fe cation</name>
        <dbReference type="ChEBI" id="CHEBI:24875"/>
    </ligand>
</feature>
<dbReference type="HAMAP" id="MF_00091">
    <property type="entry name" value="LuxS"/>
    <property type="match status" value="1"/>
</dbReference>
<keyword evidence="7 14" id="KW-0479">Metal-binding</keyword>
<dbReference type="NCBIfam" id="NF002606">
    <property type="entry name" value="PRK02260.2-4"/>
    <property type="match status" value="1"/>
</dbReference>
<evidence type="ECO:0000256" key="8">
    <source>
        <dbReference type="ARBA" id="ARBA00022929"/>
    </source>
</evidence>
<evidence type="ECO:0000256" key="11">
    <source>
        <dbReference type="ARBA" id="ARBA00024654"/>
    </source>
</evidence>
<feature type="binding site" evidence="14">
    <location>
        <position position="123"/>
    </location>
    <ligand>
        <name>Fe cation</name>
        <dbReference type="ChEBI" id="CHEBI:24875"/>
    </ligand>
</feature>
<dbReference type="AlphaFoldDB" id="A0A2J9PMX3"/>
<comment type="similarity">
    <text evidence="2 14">Belongs to the LuxS family.</text>
</comment>
<dbReference type="PANTHER" id="PTHR35799">
    <property type="entry name" value="S-RIBOSYLHOMOCYSTEINE LYASE"/>
    <property type="match status" value="1"/>
</dbReference>
<dbReference type="EC" id="4.4.1.21" evidence="4 14"/>
<dbReference type="EMBL" id="NBTM02000001">
    <property type="protein sequence ID" value="PNL91694.1"/>
    <property type="molecule type" value="Genomic_DNA"/>
</dbReference>
<dbReference type="InterPro" id="IPR003815">
    <property type="entry name" value="S-ribosylhomocysteinase"/>
</dbReference>
<dbReference type="Pfam" id="PF02664">
    <property type="entry name" value="LuxS"/>
    <property type="match status" value="1"/>
</dbReference>
<dbReference type="GO" id="GO:0009372">
    <property type="term" value="P:quorum sensing"/>
    <property type="evidence" value="ECO:0007669"/>
    <property type="project" value="UniProtKB-UniRule"/>
</dbReference>
<name>A0A2J9PMX3_9LACT</name>
<dbReference type="InterPro" id="IPR011249">
    <property type="entry name" value="Metalloenz_LuxS/M16"/>
</dbReference>
<evidence type="ECO:0000256" key="9">
    <source>
        <dbReference type="ARBA" id="ARBA00023004"/>
    </source>
</evidence>
<dbReference type="PRINTS" id="PR01487">
    <property type="entry name" value="LUXSPROTEIN"/>
</dbReference>
<dbReference type="SUPFAM" id="SSF63411">
    <property type="entry name" value="LuxS/MPP-like metallohydrolase"/>
    <property type="match status" value="1"/>
</dbReference>
<evidence type="ECO:0000256" key="14">
    <source>
        <dbReference type="HAMAP-Rule" id="MF_00091"/>
    </source>
</evidence>
<feature type="binding site" evidence="14">
    <location>
        <position position="58"/>
    </location>
    <ligand>
        <name>Fe cation</name>
        <dbReference type="ChEBI" id="CHEBI:24875"/>
    </ligand>
</feature>
<evidence type="ECO:0000256" key="3">
    <source>
        <dbReference type="ARBA" id="ARBA00011738"/>
    </source>
</evidence>
<keyword evidence="10 14" id="KW-0456">Lyase</keyword>
<comment type="caution">
    <text evidence="15">The sequence shown here is derived from an EMBL/GenBank/DDBJ whole genome shotgun (WGS) entry which is preliminary data.</text>
</comment>
<evidence type="ECO:0000313" key="16">
    <source>
        <dbReference type="Proteomes" id="UP000192813"/>
    </source>
</evidence>
<evidence type="ECO:0000256" key="12">
    <source>
        <dbReference type="ARBA" id="ARBA00030600"/>
    </source>
</evidence>
<dbReference type="Proteomes" id="UP000192813">
    <property type="component" value="Unassembled WGS sequence"/>
</dbReference>
<dbReference type="PIRSF" id="PIRSF006160">
    <property type="entry name" value="AI2"/>
    <property type="match status" value="1"/>
</dbReference>
<evidence type="ECO:0000256" key="13">
    <source>
        <dbReference type="ARBA" id="ARBA00031777"/>
    </source>
</evidence>
<dbReference type="RefSeq" id="WP_083068854.1">
    <property type="nucleotide sequence ID" value="NZ_JALXKY010000004.1"/>
</dbReference>
<organism evidence="15 16">
    <name type="scientific">Aerococcus viridans</name>
    <dbReference type="NCBI Taxonomy" id="1377"/>
    <lineage>
        <taxon>Bacteria</taxon>
        <taxon>Bacillati</taxon>
        <taxon>Bacillota</taxon>
        <taxon>Bacilli</taxon>
        <taxon>Lactobacillales</taxon>
        <taxon>Aerococcaceae</taxon>
        <taxon>Aerococcus</taxon>
    </lineage>
</organism>
<evidence type="ECO:0000256" key="4">
    <source>
        <dbReference type="ARBA" id="ARBA00012240"/>
    </source>
</evidence>
<evidence type="ECO:0000256" key="10">
    <source>
        <dbReference type="ARBA" id="ARBA00023239"/>
    </source>
</evidence>
<keyword evidence="8 14" id="KW-0071">Autoinducer synthesis</keyword>
<proteinExistence type="inferred from homology"/>
<evidence type="ECO:0000256" key="1">
    <source>
        <dbReference type="ARBA" id="ARBA00000297"/>
    </source>
</evidence>
<evidence type="ECO:0000256" key="7">
    <source>
        <dbReference type="ARBA" id="ARBA00022723"/>
    </source>
</evidence>
<comment type="function">
    <text evidence="11 14">Involved in the synthesis of autoinducer 2 (AI-2) which is secreted by bacteria and is used to communicate both the cell density and the metabolic potential of the environment. The regulation of gene expression in response to changes in cell density is called quorum sensing. Catalyzes the transformation of S-ribosylhomocysteine (RHC) to homocysteine (HC) and 4,5-dihydroxy-2,3-pentadione (DPD).</text>
</comment>
<reference evidence="16" key="1">
    <citation type="submission" date="2017-12" db="EMBL/GenBank/DDBJ databases">
        <title>FDA dAtabase for Regulatory Grade micrObial Sequences (FDA-ARGOS): Supporting development and validation of Infectious Disease Dx tests.</title>
        <authorList>
            <person name="Hoffmann M."/>
            <person name="Allard M."/>
            <person name="Evans P."/>
            <person name="Brown E."/>
            <person name="Tallon L."/>
            <person name="Sadzewicz L."/>
            <person name="Sengamalay N."/>
            <person name="Ott S."/>
            <person name="Godinez A."/>
            <person name="Nagaraj S."/>
            <person name="Vavikolanu K."/>
            <person name="Aluvathingal J."/>
            <person name="Nadendla S."/>
            <person name="Sichtig H."/>
        </authorList>
    </citation>
    <scope>NUCLEOTIDE SEQUENCE [LARGE SCALE GENOMIC DNA]</scope>
    <source>
        <strain evidence="16">FDAARGOS_249</strain>
    </source>
</reference>
<comment type="catalytic activity">
    <reaction evidence="1 14">
        <text>S-(5-deoxy-D-ribos-5-yl)-L-homocysteine = (S)-4,5-dihydroxypentane-2,3-dione + L-homocysteine</text>
        <dbReference type="Rhea" id="RHEA:17753"/>
        <dbReference type="ChEBI" id="CHEBI:29484"/>
        <dbReference type="ChEBI" id="CHEBI:58195"/>
        <dbReference type="ChEBI" id="CHEBI:58199"/>
        <dbReference type="EC" id="4.4.1.21"/>
    </reaction>
</comment>
<keyword evidence="6 14" id="KW-0673">Quorum sensing</keyword>
<dbReference type="InterPro" id="IPR037005">
    <property type="entry name" value="LuxS_sf"/>
</dbReference>
<gene>
    <name evidence="14" type="primary">luxS</name>
    <name evidence="15" type="ORF">A6J77_005440</name>
</gene>